<proteinExistence type="predicted"/>
<reference evidence="1" key="1">
    <citation type="submission" date="2015-01" db="EMBL/GenBank/DDBJ databases">
        <authorList>
            <person name="Durling Mikael"/>
        </authorList>
    </citation>
    <scope>NUCLEOTIDE SEQUENCE</scope>
</reference>
<evidence type="ECO:0000313" key="1">
    <source>
        <dbReference type="EMBL" id="CEO46459.1"/>
    </source>
</evidence>
<name>A0A0B7JNB5_BIOOC</name>
<dbReference type="EMBL" id="CDPU01000005">
    <property type="protein sequence ID" value="CEO46459.1"/>
    <property type="molecule type" value="Genomic_DNA"/>
</dbReference>
<accession>A0A0B7JNB5</accession>
<protein>
    <submittedName>
        <fullName evidence="1">Uncharacterized protein</fullName>
    </submittedName>
</protein>
<organism evidence="1">
    <name type="scientific">Bionectria ochroleuca</name>
    <name type="common">Gliocladium roseum</name>
    <dbReference type="NCBI Taxonomy" id="29856"/>
    <lineage>
        <taxon>Eukaryota</taxon>
        <taxon>Fungi</taxon>
        <taxon>Dikarya</taxon>
        <taxon>Ascomycota</taxon>
        <taxon>Pezizomycotina</taxon>
        <taxon>Sordariomycetes</taxon>
        <taxon>Hypocreomycetidae</taxon>
        <taxon>Hypocreales</taxon>
        <taxon>Bionectriaceae</taxon>
        <taxon>Clonostachys</taxon>
    </lineage>
</organism>
<dbReference type="AlphaFoldDB" id="A0A0B7JNB5"/>
<gene>
    <name evidence="1" type="ORF">BN869_000002514_1</name>
</gene>
<sequence>MLLGGEYPLRSTGYPLNPPVATAHSLGNFMRSQPASRPADQMQPQLLASTTLLVFVIEAAIARLDLIEQAIGQPMNPNIQSLPILGQLIECLISSVLPHGVMIACVKEIVVAVLLKTWKGGENIAAAAFGQSLEGNDTQISNLAGW</sequence>